<evidence type="ECO:0000313" key="2">
    <source>
        <dbReference type="Proteomes" id="UP001059663"/>
    </source>
</evidence>
<accession>A0AC61U8Y3</accession>
<evidence type="ECO:0000313" key="1">
    <source>
        <dbReference type="EMBL" id="UUZ46409.1"/>
    </source>
</evidence>
<name>A0AC61U8Y3_9MICO</name>
<organism evidence="1 2">
    <name type="scientific">Janibacter limosus</name>
    <dbReference type="NCBI Taxonomy" id="53458"/>
    <lineage>
        <taxon>Bacteria</taxon>
        <taxon>Bacillati</taxon>
        <taxon>Actinomycetota</taxon>
        <taxon>Actinomycetes</taxon>
        <taxon>Micrococcales</taxon>
        <taxon>Intrasporangiaceae</taxon>
        <taxon>Janibacter</taxon>
    </lineage>
</organism>
<gene>
    <name evidence="1" type="ORF">LP422_17905</name>
</gene>
<dbReference type="EMBL" id="CP087977">
    <property type="protein sequence ID" value="UUZ46409.1"/>
    <property type="molecule type" value="Genomic_DNA"/>
</dbReference>
<proteinExistence type="predicted"/>
<dbReference type="Proteomes" id="UP001059663">
    <property type="component" value="Chromosome"/>
</dbReference>
<protein>
    <submittedName>
        <fullName evidence="1">CrcB family protein</fullName>
    </submittedName>
</protein>
<reference evidence="1" key="1">
    <citation type="submission" date="2021-11" db="EMBL/GenBank/DDBJ databases">
        <title>Study of the species diversity of bacterial strains isolated from a unique natural object - Shulgan-Tash cave (Bashkiria).</title>
        <authorList>
            <person name="Sazanova A.L."/>
            <person name="Chirak E.R."/>
            <person name="Safronova V.I."/>
        </authorList>
    </citation>
    <scope>NUCLEOTIDE SEQUENCE</scope>
    <source>
        <strain evidence="1">P1</strain>
    </source>
</reference>
<sequence length="214" mass="22708">MSDAGAGWRWSTLTVNLTGALVMGLLVAWLATRSTPSPLLRPFVAVGVLGGWTTYSGFALDTHAALDGNDMIGAVGYVLATIVLGVGASLVGLIAGERWFGPPPRALNESSTRSVRDTAARRHRWRTRRARPSRGDHPRPPVGRDGIRRDAADQRPGVAPARFGRRSGQRRRSPIGCSPCSGSGSAAASLPSPAMRCRWQRPCRSGGSCRASPT</sequence>